<feature type="compositionally biased region" description="Polar residues" evidence="1">
    <location>
        <begin position="22"/>
        <end position="38"/>
    </location>
</feature>
<keyword evidence="2" id="KW-0732">Signal</keyword>
<feature type="compositionally biased region" description="Basic and acidic residues" evidence="1">
    <location>
        <begin position="47"/>
        <end position="58"/>
    </location>
</feature>
<keyword evidence="4" id="KW-1185">Reference proteome</keyword>
<feature type="signal peptide" evidence="2">
    <location>
        <begin position="1"/>
        <end position="19"/>
    </location>
</feature>
<name>A0ABW3SMC6_9BACT</name>
<dbReference type="RefSeq" id="WP_377523491.1">
    <property type="nucleotide sequence ID" value="NZ_JBHTLD010000029.1"/>
</dbReference>
<dbReference type="EMBL" id="JBHTLD010000029">
    <property type="protein sequence ID" value="MFD1185612.1"/>
    <property type="molecule type" value="Genomic_DNA"/>
</dbReference>
<accession>A0ABW3SMC6</accession>
<protein>
    <submittedName>
        <fullName evidence="3">Uncharacterized protein</fullName>
    </submittedName>
</protein>
<evidence type="ECO:0000313" key="4">
    <source>
        <dbReference type="Proteomes" id="UP001597094"/>
    </source>
</evidence>
<comment type="caution">
    <text evidence="3">The sequence shown here is derived from an EMBL/GenBank/DDBJ whole genome shotgun (WGS) entry which is preliminary data.</text>
</comment>
<organism evidence="3 4">
    <name type="scientific">Pontibacter rugosus</name>
    <dbReference type="NCBI Taxonomy" id="1745966"/>
    <lineage>
        <taxon>Bacteria</taxon>
        <taxon>Pseudomonadati</taxon>
        <taxon>Bacteroidota</taxon>
        <taxon>Cytophagia</taxon>
        <taxon>Cytophagales</taxon>
        <taxon>Hymenobacteraceae</taxon>
        <taxon>Pontibacter</taxon>
    </lineage>
</organism>
<dbReference type="Proteomes" id="UP001597094">
    <property type="component" value="Unassembled WGS sequence"/>
</dbReference>
<sequence length="152" mass="15944">MRKLFFPAFAIATLFLATSCGQDGSGSSTELENANGDETVNPAHIRGYGDREPGRGGAREPQPNQYYSFSTTGLEAGARRELEGNVAIEMVKVYYDVDDQLSTLNRRYNRPGGATAPPTPDAAEAVNASKQADGAAPQNGAAGAESGTATQE</sequence>
<evidence type="ECO:0000256" key="1">
    <source>
        <dbReference type="SAM" id="MobiDB-lite"/>
    </source>
</evidence>
<feature type="chain" id="PRO_5045811510" evidence="2">
    <location>
        <begin position="20"/>
        <end position="152"/>
    </location>
</feature>
<gene>
    <name evidence="3" type="ORF">ACFQ2O_05270</name>
</gene>
<dbReference type="PROSITE" id="PS51257">
    <property type="entry name" value="PROKAR_LIPOPROTEIN"/>
    <property type="match status" value="1"/>
</dbReference>
<evidence type="ECO:0000256" key="2">
    <source>
        <dbReference type="SAM" id="SignalP"/>
    </source>
</evidence>
<feature type="region of interest" description="Disordered" evidence="1">
    <location>
        <begin position="106"/>
        <end position="152"/>
    </location>
</feature>
<feature type="region of interest" description="Disordered" evidence="1">
    <location>
        <begin position="22"/>
        <end position="64"/>
    </location>
</feature>
<reference evidence="4" key="1">
    <citation type="journal article" date="2019" name="Int. J. Syst. Evol. Microbiol.">
        <title>The Global Catalogue of Microorganisms (GCM) 10K type strain sequencing project: providing services to taxonomists for standard genome sequencing and annotation.</title>
        <authorList>
            <consortium name="The Broad Institute Genomics Platform"/>
            <consortium name="The Broad Institute Genome Sequencing Center for Infectious Disease"/>
            <person name="Wu L."/>
            <person name="Ma J."/>
        </authorList>
    </citation>
    <scope>NUCLEOTIDE SEQUENCE [LARGE SCALE GENOMIC DNA]</scope>
    <source>
        <strain evidence="4">JCM 31319</strain>
    </source>
</reference>
<evidence type="ECO:0000313" key="3">
    <source>
        <dbReference type="EMBL" id="MFD1185612.1"/>
    </source>
</evidence>
<proteinExistence type="predicted"/>